<evidence type="ECO:0000313" key="3">
    <source>
        <dbReference type="EMBL" id="KAK7598272.1"/>
    </source>
</evidence>
<protein>
    <submittedName>
        <fullName evidence="3">Uncharacterized protein</fullName>
    </submittedName>
</protein>
<evidence type="ECO:0000313" key="4">
    <source>
        <dbReference type="Proteomes" id="UP001367676"/>
    </source>
</evidence>
<comment type="similarity">
    <text evidence="1">Belongs to the DNase II family.</text>
</comment>
<dbReference type="CDD" id="cd09121">
    <property type="entry name" value="PLDc_DNaseII_2"/>
    <property type="match status" value="1"/>
</dbReference>
<keyword evidence="4" id="KW-1185">Reference proteome</keyword>
<gene>
    <name evidence="3" type="ORF">V9T40_006507</name>
</gene>
<reference evidence="3 4" key="1">
    <citation type="submission" date="2024-03" db="EMBL/GenBank/DDBJ databases">
        <title>Adaptation during the transition from Ophiocordyceps entomopathogen to insect associate is accompanied by gene loss and intensified selection.</title>
        <authorList>
            <person name="Ward C.M."/>
            <person name="Onetto C.A."/>
            <person name="Borneman A.R."/>
        </authorList>
    </citation>
    <scope>NUCLEOTIDE SEQUENCE [LARGE SCALE GENOMIC DNA]</scope>
    <source>
        <strain evidence="3">AWRI1</strain>
        <tissue evidence="3">Single Adult Female</tissue>
    </source>
</reference>
<keyword evidence="2" id="KW-0378">Hydrolase</keyword>
<evidence type="ECO:0000256" key="2">
    <source>
        <dbReference type="ARBA" id="ARBA00022801"/>
    </source>
</evidence>
<dbReference type="PANTHER" id="PTHR10858:SF23">
    <property type="entry name" value="DEOXYRIBONUCLEASE II"/>
    <property type="match status" value="1"/>
</dbReference>
<dbReference type="AlphaFoldDB" id="A0AAN9TMD7"/>
<dbReference type="EMBL" id="JBBCAQ010000014">
    <property type="protein sequence ID" value="KAK7598272.1"/>
    <property type="molecule type" value="Genomic_DNA"/>
</dbReference>
<dbReference type="GO" id="GO:0004531">
    <property type="term" value="F:deoxyribonuclease II activity"/>
    <property type="evidence" value="ECO:0007669"/>
    <property type="project" value="InterPro"/>
</dbReference>
<dbReference type="Proteomes" id="UP001367676">
    <property type="component" value="Unassembled WGS sequence"/>
</dbReference>
<dbReference type="CDD" id="cd09120">
    <property type="entry name" value="PLDc_DNaseII_1"/>
    <property type="match status" value="1"/>
</dbReference>
<accession>A0AAN9TMD7</accession>
<proteinExistence type="inferred from homology"/>
<dbReference type="PANTHER" id="PTHR10858">
    <property type="entry name" value="DEOXYRIBONUCLEASE II"/>
    <property type="match status" value="1"/>
</dbReference>
<dbReference type="GO" id="GO:0006309">
    <property type="term" value="P:apoptotic DNA fragmentation"/>
    <property type="evidence" value="ECO:0007669"/>
    <property type="project" value="TreeGrafter"/>
</dbReference>
<dbReference type="Pfam" id="PF03265">
    <property type="entry name" value="DNase_II"/>
    <property type="match status" value="1"/>
</dbReference>
<dbReference type="InterPro" id="IPR004947">
    <property type="entry name" value="DNase_II"/>
</dbReference>
<evidence type="ECO:0000256" key="1">
    <source>
        <dbReference type="ARBA" id="ARBA00007527"/>
    </source>
</evidence>
<name>A0AAN9TMD7_9HEMI</name>
<comment type="caution">
    <text evidence="3">The sequence shown here is derived from an EMBL/GenBank/DDBJ whole genome shotgun (WGS) entry which is preliminary data.</text>
</comment>
<sequence>MACYFEICVGIFQCLDEAGKPVDWYVLYKLPKLKHHPDSKIADGIAYAYITPATIEQGWQLSEKTVLDPESIIGQSVSFLYSGERQNEVDDYFWLFYNDQPPNELFTEDGHTKGIVAGNSEGGFWLVHSLPRFPVVNVTTYQYPKTGTMYGQSFLCISMKHQVLDSVGNQLITNCAHVFNSSFVPELIQKYPTLAKAAMNKRSTEKKRKEIIYSTENNQFVSFAKSNKFAADLYSDWLSNALNSELYVESWLHEDKLPSACNETYKVFNVANVTISSANFGNYHDHSKYVVSANPDESYWVCIGDINRASTQFTRGGGTVCMDNKKLWTAYHGMIANVELCPEICSLHEEH</sequence>
<organism evidence="3 4">
    <name type="scientific">Parthenolecanium corni</name>
    <dbReference type="NCBI Taxonomy" id="536013"/>
    <lineage>
        <taxon>Eukaryota</taxon>
        <taxon>Metazoa</taxon>
        <taxon>Ecdysozoa</taxon>
        <taxon>Arthropoda</taxon>
        <taxon>Hexapoda</taxon>
        <taxon>Insecta</taxon>
        <taxon>Pterygota</taxon>
        <taxon>Neoptera</taxon>
        <taxon>Paraneoptera</taxon>
        <taxon>Hemiptera</taxon>
        <taxon>Sternorrhyncha</taxon>
        <taxon>Coccoidea</taxon>
        <taxon>Coccidae</taxon>
        <taxon>Parthenolecanium</taxon>
    </lineage>
</organism>